<dbReference type="WBParaSite" id="L893_g32345.t1">
    <property type="protein sequence ID" value="L893_g32345.t1"/>
    <property type="gene ID" value="L893_g32345"/>
</dbReference>
<name>A0A1I8A301_9BILA</name>
<feature type="chain" id="PRO_5009314192" evidence="2">
    <location>
        <begin position="18"/>
        <end position="95"/>
    </location>
</feature>
<feature type="region of interest" description="Disordered" evidence="1">
    <location>
        <begin position="28"/>
        <end position="77"/>
    </location>
</feature>
<proteinExistence type="predicted"/>
<keyword evidence="3" id="KW-1185">Reference proteome</keyword>
<organism evidence="3 4">
    <name type="scientific">Steinernema glaseri</name>
    <dbReference type="NCBI Taxonomy" id="37863"/>
    <lineage>
        <taxon>Eukaryota</taxon>
        <taxon>Metazoa</taxon>
        <taxon>Ecdysozoa</taxon>
        <taxon>Nematoda</taxon>
        <taxon>Chromadorea</taxon>
        <taxon>Rhabditida</taxon>
        <taxon>Tylenchina</taxon>
        <taxon>Panagrolaimomorpha</taxon>
        <taxon>Strongyloidoidea</taxon>
        <taxon>Steinernematidae</taxon>
        <taxon>Steinernema</taxon>
    </lineage>
</organism>
<accession>A0A1I8A301</accession>
<evidence type="ECO:0000313" key="3">
    <source>
        <dbReference type="Proteomes" id="UP000095287"/>
    </source>
</evidence>
<evidence type="ECO:0000256" key="2">
    <source>
        <dbReference type="SAM" id="SignalP"/>
    </source>
</evidence>
<reference evidence="4" key="1">
    <citation type="submission" date="2016-11" db="UniProtKB">
        <authorList>
            <consortium name="WormBaseParasite"/>
        </authorList>
    </citation>
    <scope>IDENTIFICATION</scope>
</reference>
<evidence type="ECO:0000256" key="1">
    <source>
        <dbReference type="SAM" id="MobiDB-lite"/>
    </source>
</evidence>
<dbReference type="AlphaFoldDB" id="A0A1I8A301"/>
<feature type="signal peptide" evidence="2">
    <location>
        <begin position="1"/>
        <end position="17"/>
    </location>
</feature>
<feature type="compositionally biased region" description="Polar residues" evidence="1">
    <location>
        <begin position="51"/>
        <end position="66"/>
    </location>
</feature>
<keyword evidence="2" id="KW-0732">Signal</keyword>
<evidence type="ECO:0000313" key="4">
    <source>
        <dbReference type="WBParaSite" id="L893_g32345.t1"/>
    </source>
</evidence>
<protein>
    <submittedName>
        <fullName evidence="4">Lipoprotein</fullName>
    </submittedName>
</protein>
<sequence>MSLLSIALCAASVGSIAVLVVGCSSLAKNKSKPAKTTTSGATPVSAAQLDQALQKTQSVSDGSTNVPKKAAVPRNEPTMVLTLRAPDVGNGDEAL</sequence>
<dbReference type="Proteomes" id="UP000095287">
    <property type="component" value="Unplaced"/>
</dbReference>